<dbReference type="GO" id="GO:0070042">
    <property type="term" value="F:rRNA (uridine-N3-)-methyltransferase activity"/>
    <property type="evidence" value="ECO:0007669"/>
    <property type="project" value="TreeGrafter"/>
</dbReference>
<feature type="domain" description="Ribosomal RNA small subunit methyltransferase E PUA-like" evidence="12">
    <location>
        <begin position="18"/>
        <end position="62"/>
    </location>
</feature>
<dbReference type="AlphaFoldDB" id="A0A644W7X4"/>
<protein>
    <recommendedName>
        <fullName evidence="3">16S rRNA (uracil(1498)-N(3))-methyltransferase</fullName>
        <ecNumber evidence="3">2.1.1.193</ecNumber>
    </recommendedName>
</protein>
<dbReference type="GO" id="GO:0070475">
    <property type="term" value="P:rRNA base methylation"/>
    <property type="evidence" value="ECO:0007669"/>
    <property type="project" value="TreeGrafter"/>
</dbReference>
<comment type="caution">
    <text evidence="13">The sequence shown here is derived from an EMBL/GenBank/DDBJ whole genome shotgun (WGS) entry which is preliminary data.</text>
</comment>
<evidence type="ECO:0000259" key="12">
    <source>
        <dbReference type="Pfam" id="PF20260"/>
    </source>
</evidence>
<evidence type="ECO:0000256" key="8">
    <source>
        <dbReference type="ARBA" id="ARBA00022691"/>
    </source>
</evidence>
<dbReference type="CDD" id="cd18084">
    <property type="entry name" value="RsmE-like"/>
    <property type="match status" value="1"/>
</dbReference>
<dbReference type="InterPro" id="IPR029026">
    <property type="entry name" value="tRNA_m1G_MTases_N"/>
</dbReference>
<comment type="catalytic activity">
    <reaction evidence="10">
        <text>uridine(1498) in 16S rRNA + S-adenosyl-L-methionine = N(3)-methyluridine(1498) in 16S rRNA + S-adenosyl-L-homocysteine + H(+)</text>
        <dbReference type="Rhea" id="RHEA:42920"/>
        <dbReference type="Rhea" id="RHEA-COMP:10283"/>
        <dbReference type="Rhea" id="RHEA-COMP:10284"/>
        <dbReference type="ChEBI" id="CHEBI:15378"/>
        <dbReference type="ChEBI" id="CHEBI:57856"/>
        <dbReference type="ChEBI" id="CHEBI:59789"/>
        <dbReference type="ChEBI" id="CHEBI:65315"/>
        <dbReference type="ChEBI" id="CHEBI:74502"/>
        <dbReference type="EC" id="2.1.1.193"/>
    </reaction>
</comment>
<comment type="similarity">
    <text evidence="2">Belongs to the RNA methyltransferase RsmE family.</text>
</comment>
<evidence type="ECO:0000256" key="7">
    <source>
        <dbReference type="ARBA" id="ARBA00022679"/>
    </source>
</evidence>
<keyword evidence="6 13" id="KW-0489">Methyltransferase</keyword>
<dbReference type="SUPFAM" id="SSF88697">
    <property type="entry name" value="PUA domain-like"/>
    <property type="match status" value="1"/>
</dbReference>
<evidence type="ECO:0000256" key="1">
    <source>
        <dbReference type="ARBA" id="ARBA00004496"/>
    </source>
</evidence>
<keyword evidence="7 13" id="KW-0808">Transferase</keyword>
<comment type="subcellular location">
    <subcellularLocation>
        <location evidence="1">Cytoplasm</location>
    </subcellularLocation>
</comment>
<evidence type="ECO:0000313" key="13">
    <source>
        <dbReference type="EMBL" id="MPL99869.1"/>
    </source>
</evidence>
<evidence type="ECO:0000256" key="10">
    <source>
        <dbReference type="ARBA" id="ARBA00047944"/>
    </source>
</evidence>
<dbReference type="Pfam" id="PF04452">
    <property type="entry name" value="Methyltrans_RNA"/>
    <property type="match status" value="1"/>
</dbReference>
<evidence type="ECO:0000256" key="2">
    <source>
        <dbReference type="ARBA" id="ARBA00005528"/>
    </source>
</evidence>
<dbReference type="InterPro" id="IPR046886">
    <property type="entry name" value="RsmE_MTase_dom"/>
</dbReference>
<dbReference type="EC" id="2.1.1.193" evidence="3"/>
<evidence type="ECO:0000256" key="3">
    <source>
        <dbReference type="ARBA" id="ARBA00012328"/>
    </source>
</evidence>
<organism evidence="13">
    <name type="scientific">bioreactor metagenome</name>
    <dbReference type="NCBI Taxonomy" id="1076179"/>
    <lineage>
        <taxon>unclassified sequences</taxon>
        <taxon>metagenomes</taxon>
        <taxon>ecological metagenomes</taxon>
    </lineage>
</organism>
<evidence type="ECO:0000256" key="5">
    <source>
        <dbReference type="ARBA" id="ARBA00022552"/>
    </source>
</evidence>
<dbReference type="EMBL" id="VSSQ01000693">
    <property type="protein sequence ID" value="MPL99869.1"/>
    <property type="molecule type" value="Genomic_DNA"/>
</dbReference>
<reference evidence="13" key="1">
    <citation type="submission" date="2019-08" db="EMBL/GenBank/DDBJ databases">
        <authorList>
            <person name="Kucharzyk K."/>
            <person name="Murdoch R.W."/>
            <person name="Higgins S."/>
            <person name="Loffler F."/>
        </authorList>
    </citation>
    <scope>NUCLEOTIDE SEQUENCE</scope>
</reference>
<dbReference type="PANTHER" id="PTHR30027">
    <property type="entry name" value="RIBOSOMAL RNA SMALL SUBUNIT METHYLTRANSFERASE E"/>
    <property type="match status" value="1"/>
</dbReference>
<dbReference type="SUPFAM" id="SSF75217">
    <property type="entry name" value="alpha/beta knot"/>
    <property type="match status" value="1"/>
</dbReference>
<evidence type="ECO:0000256" key="6">
    <source>
        <dbReference type="ARBA" id="ARBA00022603"/>
    </source>
</evidence>
<dbReference type="NCBIfam" id="TIGR00046">
    <property type="entry name" value="RsmE family RNA methyltransferase"/>
    <property type="match status" value="1"/>
</dbReference>
<gene>
    <name evidence="13" type="primary">rsmE_12</name>
    <name evidence="13" type="ORF">SDC9_46090</name>
</gene>
<accession>A0A644W7X4</accession>
<evidence type="ECO:0000256" key="4">
    <source>
        <dbReference type="ARBA" id="ARBA00022490"/>
    </source>
</evidence>
<keyword evidence="8" id="KW-0949">S-adenosyl-L-methionine</keyword>
<dbReference type="Pfam" id="PF20260">
    <property type="entry name" value="PUA_4"/>
    <property type="match status" value="1"/>
</dbReference>
<comment type="function">
    <text evidence="9">Specifically methylates the N3 position of the uracil ring of uridine 1498 (m3U1498) in 16S rRNA. Acts on the fully assembled 30S ribosomal subunit.</text>
</comment>
<sequence>MRQLVLPRSYQGGPHLELEGKESQYLTKVLRLKRGQQILGRDTEGRKYLLTLIEITSHSCILSCQQVEQNMQVQTTDALPSYQGPYPNLVLLQCLCKGRKEEQIFRQATEIGAATLALVSSRYCVTDLSDKKEKAVHARFERLEIQIKEALQQSGSPVPTQLVSQVLDLQDVPSWWADRGLAIFFHQSTRSESQKTLTSLLEAHPIEKPVCVLIGPEGGFSDEECTFLEQSGFYPVVLKTNILRSETAGVYALSAIQVLLTETYNNKPVHLSQ</sequence>
<dbReference type="InterPro" id="IPR046887">
    <property type="entry name" value="RsmE_PUA-like"/>
</dbReference>
<evidence type="ECO:0000256" key="9">
    <source>
        <dbReference type="ARBA" id="ARBA00025699"/>
    </source>
</evidence>
<feature type="domain" description="Ribosomal RNA small subunit methyltransferase E methyltransferase" evidence="11">
    <location>
        <begin position="88"/>
        <end position="257"/>
    </location>
</feature>
<dbReference type="PANTHER" id="PTHR30027:SF3">
    <property type="entry name" value="16S RRNA (URACIL(1498)-N(3))-METHYLTRANSFERASE"/>
    <property type="match status" value="1"/>
</dbReference>
<proteinExistence type="inferred from homology"/>
<dbReference type="GO" id="GO:0005737">
    <property type="term" value="C:cytoplasm"/>
    <property type="evidence" value="ECO:0007669"/>
    <property type="project" value="UniProtKB-SubCell"/>
</dbReference>
<dbReference type="PIRSF" id="PIRSF015601">
    <property type="entry name" value="MTase_slr0722"/>
    <property type="match status" value="1"/>
</dbReference>
<name>A0A644W7X4_9ZZZZ</name>
<keyword evidence="5" id="KW-0698">rRNA processing</keyword>
<dbReference type="InterPro" id="IPR029028">
    <property type="entry name" value="Alpha/beta_knot_MTases"/>
</dbReference>
<evidence type="ECO:0000259" key="11">
    <source>
        <dbReference type="Pfam" id="PF04452"/>
    </source>
</evidence>
<dbReference type="InterPro" id="IPR006700">
    <property type="entry name" value="RsmE"/>
</dbReference>
<keyword evidence="4" id="KW-0963">Cytoplasm</keyword>
<dbReference type="Gene3D" id="3.40.1280.10">
    <property type="match status" value="1"/>
</dbReference>
<dbReference type="InterPro" id="IPR015947">
    <property type="entry name" value="PUA-like_sf"/>
</dbReference>